<dbReference type="InterPro" id="IPR001196">
    <property type="entry name" value="Ribosomal_uL15_CS"/>
</dbReference>
<dbReference type="GO" id="GO:0022625">
    <property type="term" value="C:cytosolic large ribosomal subunit"/>
    <property type="evidence" value="ECO:0007669"/>
    <property type="project" value="TreeGrafter"/>
</dbReference>
<dbReference type="NCBIfam" id="TIGR01071">
    <property type="entry name" value="rplO_bact"/>
    <property type="match status" value="1"/>
</dbReference>
<evidence type="ECO:0000256" key="4">
    <source>
        <dbReference type="HAMAP-Rule" id="MF_01341"/>
    </source>
</evidence>
<comment type="caution">
    <text evidence="8">The sequence shown here is derived from an EMBL/GenBank/DDBJ whole genome shotgun (WGS) entry which is preliminary data.</text>
</comment>
<proteinExistence type="inferred from homology"/>
<dbReference type="Gene3D" id="3.100.10.10">
    <property type="match status" value="1"/>
</dbReference>
<dbReference type="AlphaFoldDB" id="A0A0S7Y6I7"/>
<comment type="similarity">
    <text evidence="1 4 5">Belongs to the universal ribosomal protein uL15 family.</text>
</comment>
<keyword evidence="4" id="KW-0699">rRNA-binding</keyword>
<keyword evidence="2 4" id="KW-0689">Ribosomal protein</keyword>
<evidence type="ECO:0000256" key="1">
    <source>
        <dbReference type="ARBA" id="ARBA00007320"/>
    </source>
</evidence>
<dbReference type="Pfam" id="PF00828">
    <property type="entry name" value="Ribosomal_L27A"/>
    <property type="match status" value="1"/>
</dbReference>
<evidence type="ECO:0000256" key="2">
    <source>
        <dbReference type="ARBA" id="ARBA00022980"/>
    </source>
</evidence>
<dbReference type="InterPro" id="IPR005749">
    <property type="entry name" value="Ribosomal_uL15_bac-type"/>
</dbReference>
<dbReference type="PROSITE" id="PS00475">
    <property type="entry name" value="RIBOSOMAL_L15"/>
    <property type="match status" value="1"/>
</dbReference>
<dbReference type="PANTHER" id="PTHR12934:SF11">
    <property type="entry name" value="LARGE RIBOSOMAL SUBUNIT PROTEIN UL15M"/>
    <property type="match status" value="1"/>
</dbReference>
<feature type="domain" description="Large ribosomal subunit protein uL15/eL18" evidence="7">
    <location>
        <begin position="91"/>
        <end position="136"/>
    </location>
</feature>
<evidence type="ECO:0000313" key="8">
    <source>
        <dbReference type="EMBL" id="KPJ69849.1"/>
    </source>
</evidence>
<dbReference type="InterPro" id="IPR030878">
    <property type="entry name" value="Ribosomal_uL15"/>
</dbReference>
<evidence type="ECO:0000313" key="9">
    <source>
        <dbReference type="Proteomes" id="UP000051861"/>
    </source>
</evidence>
<feature type="region of interest" description="Disordered" evidence="6">
    <location>
        <begin position="1"/>
        <end position="57"/>
    </location>
</feature>
<evidence type="ECO:0000256" key="3">
    <source>
        <dbReference type="ARBA" id="ARBA00023274"/>
    </source>
</evidence>
<keyword evidence="3 4" id="KW-0687">Ribonucleoprotein</keyword>
<evidence type="ECO:0000256" key="6">
    <source>
        <dbReference type="SAM" id="MobiDB-lite"/>
    </source>
</evidence>
<dbReference type="GO" id="GO:0003735">
    <property type="term" value="F:structural constituent of ribosome"/>
    <property type="evidence" value="ECO:0007669"/>
    <property type="project" value="InterPro"/>
</dbReference>
<evidence type="ECO:0000259" key="7">
    <source>
        <dbReference type="Pfam" id="PF00828"/>
    </source>
</evidence>
<reference evidence="8 9" key="1">
    <citation type="journal article" date="2015" name="Microbiome">
        <title>Genomic resolution of linkages in carbon, nitrogen, and sulfur cycling among widespread estuary sediment bacteria.</title>
        <authorList>
            <person name="Baker B.J."/>
            <person name="Lazar C.S."/>
            <person name="Teske A.P."/>
            <person name="Dick G.J."/>
        </authorList>
    </citation>
    <scope>NUCLEOTIDE SEQUENCE [LARGE SCALE GENOMIC DNA]</scope>
    <source>
        <strain evidence="8">DG_54_3</strain>
    </source>
</reference>
<dbReference type="PATRIC" id="fig|1703775.3.peg.2771"/>
<feature type="compositionally biased region" description="Basic residues" evidence="6">
    <location>
        <begin position="11"/>
        <end position="21"/>
    </location>
</feature>
<dbReference type="PANTHER" id="PTHR12934">
    <property type="entry name" value="50S RIBOSOMAL PROTEIN L15"/>
    <property type="match status" value="1"/>
</dbReference>
<dbReference type="InterPro" id="IPR036227">
    <property type="entry name" value="Ribosomal_uL15/eL18_sf"/>
</dbReference>
<gene>
    <name evidence="4" type="primary">rplO</name>
    <name evidence="8" type="ORF">AMJ44_01930</name>
</gene>
<dbReference type="GO" id="GO:0006412">
    <property type="term" value="P:translation"/>
    <property type="evidence" value="ECO:0007669"/>
    <property type="project" value="UniProtKB-UniRule"/>
</dbReference>
<comment type="function">
    <text evidence="4">Binds to the 23S rRNA.</text>
</comment>
<dbReference type="HAMAP" id="MF_01341">
    <property type="entry name" value="Ribosomal_uL15"/>
    <property type="match status" value="1"/>
</dbReference>
<keyword evidence="4" id="KW-0694">RNA-binding</keyword>
<protein>
    <recommendedName>
        <fullName evidence="4">Large ribosomal subunit protein uL15</fullName>
    </recommendedName>
</protein>
<dbReference type="InterPro" id="IPR021131">
    <property type="entry name" value="Ribosomal_uL15/eL18"/>
</dbReference>
<dbReference type="SUPFAM" id="SSF52080">
    <property type="entry name" value="Ribosomal proteins L15p and L18e"/>
    <property type="match status" value="1"/>
</dbReference>
<accession>A0A0S7Y6I7</accession>
<dbReference type="GO" id="GO:0019843">
    <property type="term" value="F:rRNA binding"/>
    <property type="evidence" value="ECO:0007669"/>
    <property type="project" value="UniProtKB-UniRule"/>
</dbReference>
<dbReference type="Proteomes" id="UP000051861">
    <property type="component" value="Unassembled WGS sequence"/>
</dbReference>
<dbReference type="EMBL" id="LIZX01000012">
    <property type="protein sequence ID" value="KPJ69849.1"/>
    <property type="molecule type" value="Genomic_DNA"/>
</dbReference>
<evidence type="ECO:0000256" key="5">
    <source>
        <dbReference type="RuleBase" id="RU003888"/>
    </source>
</evidence>
<organism evidence="8 9">
    <name type="scientific">candidate division WOR-1 bacterium DG_54_3</name>
    <dbReference type="NCBI Taxonomy" id="1703775"/>
    <lineage>
        <taxon>Bacteria</taxon>
        <taxon>Bacillati</taxon>
        <taxon>Saganbacteria</taxon>
    </lineage>
</organism>
<name>A0A0S7Y6I7_UNCSA</name>
<comment type="subunit">
    <text evidence="4">Part of the 50S ribosomal subunit.</text>
</comment>
<sequence length="138" mass="15279">MLQLSNLKQKPGAKHKKKRVGRGTSSGWGKTCGRGHKGQKSRSGGTKGARFEGGQTPLYRRLPKRGFKNYPFRKEYAVLNVSDLNRYEGEVNKEVLEISGRLKILGEGELKKTLTVRADKFSQSAKKKIEAAGGKCLT</sequence>